<dbReference type="RefSeq" id="WP_159336544.1">
    <property type="nucleotide sequence ID" value="NZ_AP024329.1"/>
</dbReference>
<keyword evidence="1" id="KW-0732">Signal</keyword>
<feature type="signal peptide" evidence="1">
    <location>
        <begin position="1"/>
        <end position="23"/>
    </location>
</feature>
<dbReference type="EMBL" id="AP024329">
    <property type="protein sequence ID" value="BCQ35336.1"/>
    <property type="molecule type" value="Genomic_DNA"/>
</dbReference>
<dbReference type="Pfam" id="PF13406">
    <property type="entry name" value="SLT_2"/>
    <property type="match status" value="1"/>
</dbReference>
<organism evidence="3 4">
    <name type="scientific">Erwinia rhapontici</name>
    <name type="common">Pectobacterium rhapontici</name>
    <dbReference type="NCBI Taxonomy" id="55212"/>
    <lineage>
        <taxon>Bacteria</taxon>
        <taxon>Pseudomonadati</taxon>
        <taxon>Pseudomonadota</taxon>
        <taxon>Gammaproteobacteria</taxon>
        <taxon>Enterobacterales</taxon>
        <taxon>Erwiniaceae</taxon>
        <taxon>Erwinia</taxon>
    </lineage>
</organism>
<dbReference type="InterPro" id="IPR023346">
    <property type="entry name" value="Lysozyme-like_dom_sf"/>
</dbReference>
<dbReference type="PANTHER" id="PTHR30163">
    <property type="entry name" value="MEMBRANE-BOUND LYTIC MUREIN TRANSGLYCOSYLASE B"/>
    <property type="match status" value="1"/>
</dbReference>
<evidence type="ECO:0000313" key="3">
    <source>
        <dbReference type="EMBL" id="BCQ35336.1"/>
    </source>
</evidence>
<dbReference type="InterPro" id="IPR011970">
    <property type="entry name" value="MltB_2"/>
</dbReference>
<name>A0ABM7N1W8_ERWRD</name>
<feature type="domain" description="Transglycosylase SLT" evidence="2">
    <location>
        <begin position="49"/>
        <end position="341"/>
    </location>
</feature>
<dbReference type="PANTHER" id="PTHR30163:SF8">
    <property type="entry name" value="LYTIC MUREIN TRANSGLYCOSYLASE"/>
    <property type="match status" value="1"/>
</dbReference>
<reference evidence="3 4" key="1">
    <citation type="submission" date="2021-01" db="EMBL/GenBank/DDBJ databases">
        <title>Complete genome sequence of Erwinia rhapontici MAFF 311153.</title>
        <authorList>
            <person name="Morohoshi T."/>
            <person name="Someya N."/>
        </authorList>
    </citation>
    <scope>NUCLEOTIDE SEQUENCE [LARGE SCALE GENOMIC DNA]</scope>
    <source>
        <strain evidence="3 4">MAFF 311153</strain>
    </source>
</reference>
<accession>A0ABM7N1W8</accession>
<feature type="chain" id="PRO_5047400367" evidence="1">
    <location>
        <begin position="24"/>
        <end position="346"/>
    </location>
</feature>
<dbReference type="InterPro" id="IPR031304">
    <property type="entry name" value="SLT_2"/>
</dbReference>
<evidence type="ECO:0000259" key="2">
    <source>
        <dbReference type="Pfam" id="PF13406"/>
    </source>
</evidence>
<evidence type="ECO:0000256" key="1">
    <source>
        <dbReference type="SAM" id="SignalP"/>
    </source>
</evidence>
<dbReference type="InterPro" id="IPR043426">
    <property type="entry name" value="MltB-like"/>
</dbReference>
<dbReference type="GeneID" id="99866901"/>
<gene>
    <name evidence="3" type="ORF">ERHA53_26790</name>
</gene>
<protein>
    <submittedName>
        <fullName evidence="3">Lipoprotein</fullName>
    </submittedName>
</protein>
<dbReference type="Gene3D" id="1.10.8.350">
    <property type="entry name" value="Bacterial muramidase"/>
    <property type="match status" value="1"/>
</dbReference>
<dbReference type="CDD" id="cd13399">
    <property type="entry name" value="Slt35-like"/>
    <property type="match status" value="1"/>
</dbReference>
<dbReference type="Gene3D" id="1.10.530.10">
    <property type="match status" value="1"/>
</dbReference>
<keyword evidence="4" id="KW-1185">Reference proteome</keyword>
<dbReference type="Proteomes" id="UP000677515">
    <property type="component" value="Chromosome"/>
</dbReference>
<sequence>MKLSARNFFVFSLFLVGSSASHAAFLNSGNSTNTSDTTLAQQGRDPAQFPAFVEQLKAQARQQGYDDATIETAFTGVHFVDRVIKSDRGQLENKVTLNDYLTRVITPEKIAQAREYWQQYHNQLQPIADASGVQTQYIVALWALESHFGRIQGKEEVVSALATLAFEGRREAFFTKELMAALRIIQRQQMTAAELKGSWAGAMGQSQFMPSSFLNYGKDGDGDGKIDIWNNLDDVFASTANYLQREGWRAGQGWGVEVTLPADFNAQLAGLKTAQAKTSSQWQQSGVQVLHPEQNSSSQRAWIITPQDGDGRSFMVYDNFRTLMHWNRSYYFAISIGMMADAIAAQ</sequence>
<evidence type="ECO:0000313" key="4">
    <source>
        <dbReference type="Proteomes" id="UP000677515"/>
    </source>
</evidence>
<keyword evidence="3" id="KW-0449">Lipoprotein</keyword>
<dbReference type="SUPFAM" id="SSF53955">
    <property type="entry name" value="Lysozyme-like"/>
    <property type="match status" value="1"/>
</dbReference>
<proteinExistence type="predicted"/>
<dbReference type="NCBIfam" id="TIGR02283">
    <property type="entry name" value="MltB_2"/>
    <property type="match status" value="1"/>
</dbReference>